<dbReference type="HAMAP" id="MF_01363">
    <property type="entry name" value="Ribosomal_bL21"/>
    <property type="match status" value="1"/>
</dbReference>
<evidence type="ECO:0000256" key="1">
    <source>
        <dbReference type="ARBA" id="ARBA00008563"/>
    </source>
</evidence>
<dbReference type="OrthoDB" id="5994at2759"/>
<proteinExistence type="inferred from homology"/>
<dbReference type="GO" id="GO:0005762">
    <property type="term" value="C:mitochondrial large ribosomal subunit"/>
    <property type="evidence" value="ECO:0007669"/>
    <property type="project" value="TreeGrafter"/>
</dbReference>
<comment type="caution">
    <text evidence="5">The sequence shown here is derived from an EMBL/GenBank/DDBJ whole genome shotgun (WGS) entry which is preliminary data.</text>
</comment>
<keyword evidence="2 5" id="KW-0689">Ribosomal protein</keyword>
<keyword evidence="3" id="KW-0687">Ribonucleoprotein</keyword>
<dbReference type="SUPFAM" id="SSF141091">
    <property type="entry name" value="L21p-like"/>
    <property type="match status" value="1"/>
</dbReference>
<reference evidence="5 6" key="1">
    <citation type="journal article" date="2019" name="Environ. Microbiol.">
        <title>At the nexus of three kingdoms: the genome of the mycorrhizal fungus Gigaspora margarita provides insights into plant, endobacterial and fungal interactions.</title>
        <authorList>
            <person name="Venice F."/>
            <person name="Ghignone S."/>
            <person name="Salvioli di Fossalunga A."/>
            <person name="Amselem J."/>
            <person name="Novero M."/>
            <person name="Xianan X."/>
            <person name="Sedzielewska Toro K."/>
            <person name="Morin E."/>
            <person name="Lipzen A."/>
            <person name="Grigoriev I.V."/>
            <person name="Henrissat B."/>
            <person name="Martin F.M."/>
            <person name="Bonfante P."/>
        </authorList>
    </citation>
    <scope>NUCLEOTIDE SEQUENCE [LARGE SCALE GENOMIC DNA]</scope>
    <source>
        <strain evidence="5 6">BEG34</strain>
    </source>
</reference>
<evidence type="ECO:0000256" key="2">
    <source>
        <dbReference type="ARBA" id="ARBA00022980"/>
    </source>
</evidence>
<dbReference type="EMBL" id="WTPW01000384">
    <property type="protein sequence ID" value="KAF0517012.1"/>
    <property type="molecule type" value="Genomic_DNA"/>
</dbReference>
<protein>
    <recommendedName>
        <fullName evidence="4">Large ribosomal subunit protein bL21m</fullName>
    </recommendedName>
</protein>
<dbReference type="GO" id="GO:0003723">
    <property type="term" value="F:RNA binding"/>
    <property type="evidence" value="ECO:0007669"/>
    <property type="project" value="InterPro"/>
</dbReference>
<dbReference type="NCBIfam" id="TIGR00061">
    <property type="entry name" value="L21"/>
    <property type="match status" value="1"/>
</dbReference>
<dbReference type="InterPro" id="IPR001787">
    <property type="entry name" value="Ribosomal_bL21"/>
</dbReference>
<evidence type="ECO:0000313" key="5">
    <source>
        <dbReference type="EMBL" id="KAF0517012.1"/>
    </source>
</evidence>
<sequence length="212" mass="24546">MSFFQATSINIKGLRQFAKDILSPGISSFAGASSFRRRFRLLSSREIVLYNNYSTNTTIKPKTQLKALSLSNTSEKLPSQHLPKNFSDSTKEAINKLRDQLRYYAIVDIRSQKFLITKNDIVIAHRLRDVNVGDELRLNRVLELGSKDYTIKGQPLVSEAFYNIKATVLEQPKGPFIQIFKKKPRNRHRKRITHKQTYTVLRISEIDINKFE</sequence>
<dbReference type="PANTHER" id="PTHR21349:SF0">
    <property type="entry name" value="LARGE RIBOSOMAL SUBUNIT PROTEIN BL21M"/>
    <property type="match status" value="1"/>
</dbReference>
<dbReference type="InterPro" id="IPR036164">
    <property type="entry name" value="bL21-like_sf"/>
</dbReference>
<evidence type="ECO:0000256" key="4">
    <source>
        <dbReference type="ARBA" id="ARBA00044129"/>
    </source>
</evidence>
<evidence type="ECO:0000313" key="6">
    <source>
        <dbReference type="Proteomes" id="UP000439903"/>
    </source>
</evidence>
<dbReference type="Proteomes" id="UP000439903">
    <property type="component" value="Unassembled WGS sequence"/>
</dbReference>
<dbReference type="GO" id="GO:0003735">
    <property type="term" value="F:structural constituent of ribosome"/>
    <property type="evidence" value="ECO:0007669"/>
    <property type="project" value="InterPro"/>
</dbReference>
<organism evidence="5 6">
    <name type="scientific">Gigaspora margarita</name>
    <dbReference type="NCBI Taxonomy" id="4874"/>
    <lineage>
        <taxon>Eukaryota</taxon>
        <taxon>Fungi</taxon>
        <taxon>Fungi incertae sedis</taxon>
        <taxon>Mucoromycota</taxon>
        <taxon>Glomeromycotina</taxon>
        <taxon>Glomeromycetes</taxon>
        <taxon>Diversisporales</taxon>
        <taxon>Gigasporaceae</taxon>
        <taxon>Gigaspora</taxon>
    </lineage>
</organism>
<comment type="similarity">
    <text evidence="1">Belongs to the bacterial ribosomal protein bL21 family.</text>
</comment>
<dbReference type="AlphaFoldDB" id="A0A8H4ANJ6"/>
<evidence type="ECO:0000256" key="3">
    <source>
        <dbReference type="ARBA" id="ARBA00023274"/>
    </source>
</evidence>
<name>A0A8H4ANJ6_GIGMA</name>
<keyword evidence="6" id="KW-1185">Reference proteome</keyword>
<dbReference type="PANTHER" id="PTHR21349">
    <property type="entry name" value="50S RIBOSOMAL PROTEIN L21"/>
    <property type="match status" value="1"/>
</dbReference>
<dbReference type="Pfam" id="PF00829">
    <property type="entry name" value="Ribosomal_L21p"/>
    <property type="match status" value="1"/>
</dbReference>
<accession>A0A8H4ANJ6</accession>
<gene>
    <name evidence="5" type="ORF">F8M41_017061</name>
</gene>
<dbReference type="GO" id="GO:0006412">
    <property type="term" value="P:translation"/>
    <property type="evidence" value="ECO:0007669"/>
    <property type="project" value="InterPro"/>
</dbReference>
<dbReference type="InterPro" id="IPR028909">
    <property type="entry name" value="bL21-like"/>
</dbReference>